<evidence type="ECO:0000313" key="12">
    <source>
        <dbReference type="Proteomes" id="UP000006906"/>
    </source>
</evidence>
<dbReference type="CDD" id="cd00454">
    <property type="entry name" value="TrHb1_N"/>
    <property type="match status" value="2"/>
</dbReference>
<evidence type="ECO:0000256" key="5">
    <source>
        <dbReference type="ARBA" id="ARBA00022862"/>
    </source>
</evidence>
<organism evidence="11 12">
    <name type="scientific">Chlamydomonas reinhardtii</name>
    <name type="common">Chlamydomonas smithii</name>
    <dbReference type="NCBI Taxonomy" id="3055"/>
    <lineage>
        <taxon>Eukaryota</taxon>
        <taxon>Viridiplantae</taxon>
        <taxon>Chlorophyta</taxon>
        <taxon>core chlorophytes</taxon>
        <taxon>Chlorophyceae</taxon>
        <taxon>CS clade</taxon>
        <taxon>Chlamydomonadales</taxon>
        <taxon>Chlamydomonadaceae</taxon>
        <taxon>Chlamydomonas</taxon>
    </lineage>
</organism>
<feature type="compositionally biased region" description="Pro residues" evidence="10">
    <location>
        <begin position="736"/>
        <end position="752"/>
    </location>
</feature>
<keyword evidence="1" id="KW-0813">Transport</keyword>
<evidence type="ECO:0000256" key="4">
    <source>
        <dbReference type="ARBA" id="ARBA00022723"/>
    </source>
</evidence>
<dbReference type="OrthoDB" id="300753at2759"/>
<keyword evidence="5" id="KW-0049">Antioxidant</keyword>
<dbReference type="Gene3D" id="1.10.490.10">
    <property type="entry name" value="Globins"/>
    <property type="match status" value="4"/>
</dbReference>
<dbReference type="InterPro" id="IPR001486">
    <property type="entry name" value="Hemoglobin_trunc"/>
</dbReference>
<feature type="compositionally biased region" description="Gly residues" evidence="10">
    <location>
        <begin position="478"/>
        <end position="493"/>
    </location>
</feature>
<evidence type="ECO:0000256" key="1">
    <source>
        <dbReference type="ARBA" id="ARBA00022448"/>
    </source>
</evidence>
<dbReference type="Proteomes" id="UP000006906">
    <property type="component" value="Chromosome 7"/>
</dbReference>
<name>A0A2K3DLA9_CHLRE</name>
<keyword evidence="9" id="KW-0676">Redox-active center</keyword>
<evidence type="ECO:0000256" key="6">
    <source>
        <dbReference type="ARBA" id="ARBA00023002"/>
    </source>
</evidence>
<feature type="compositionally biased region" description="Low complexity" evidence="10">
    <location>
        <begin position="555"/>
        <end position="566"/>
    </location>
</feature>
<reference evidence="11 12" key="1">
    <citation type="journal article" date="2007" name="Science">
        <title>The Chlamydomonas genome reveals the evolution of key animal and plant functions.</title>
        <authorList>
            <person name="Merchant S.S."/>
            <person name="Prochnik S.E."/>
            <person name="Vallon O."/>
            <person name="Harris E.H."/>
            <person name="Karpowicz S.J."/>
            <person name="Witman G.B."/>
            <person name="Terry A."/>
            <person name="Salamov A."/>
            <person name="Fritz-Laylin L.K."/>
            <person name="Marechal-Drouard L."/>
            <person name="Marshall W.F."/>
            <person name="Qu L.H."/>
            <person name="Nelson D.R."/>
            <person name="Sanderfoot A.A."/>
            <person name="Spalding M.H."/>
            <person name="Kapitonov V.V."/>
            <person name="Ren Q."/>
            <person name="Ferris P."/>
            <person name="Lindquist E."/>
            <person name="Shapiro H."/>
            <person name="Lucas S.M."/>
            <person name="Grimwood J."/>
            <person name="Schmutz J."/>
            <person name="Cardol P."/>
            <person name="Cerutti H."/>
            <person name="Chanfreau G."/>
            <person name="Chen C.L."/>
            <person name="Cognat V."/>
            <person name="Croft M.T."/>
            <person name="Dent R."/>
            <person name="Dutcher S."/>
            <person name="Fernandez E."/>
            <person name="Fukuzawa H."/>
            <person name="Gonzalez-Ballester D."/>
            <person name="Gonzalez-Halphen D."/>
            <person name="Hallmann A."/>
            <person name="Hanikenne M."/>
            <person name="Hippler M."/>
            <person name="Inwood W."/>
            <person name="Jabbari K."/>
            <person name="Kalanon M."/>
            <person name="Kuras R."/>
            <person name="Lefebvre P.A."/>
            <person name="Lemaire S.D."/>
            <person name="Lobanov A.V."/>
            <person name="Lohr M."/>
            <person name="Manuell A."/>
            <person name="Meier I."/>
            <person name="Mets L."/>
            <person name="Mittag M."/>
            <person name="Mittelmeier T."/>
            <person name="Moroney J.V."/>
            <person name="Moseley J."/>
            <person name="Napoli C."/>
            <person name="Nedelcu A.M."/>
            <person name="Niyogi K."/>
            <person name="Novoselov S.V."/>
            <person name="Paulsen I.T."/>
            <person name="Pazour G."/>
            <person name="Purton S."/>
            <person name="Ral J.P."/>
            <person name="Riano-Pachon D.M."/>
            <person name="Riekhof W."/>
            <person name="Rymarquis L."/>
            <person name="Schroda M."/>
            <person name="Stern D."/>
            <person name="Umen J."/>
            <person name="Willows R."/>
            <person name="Wilson N."/>
            <person name="Zimmer S.L."/>
            <person name="Allmer J."/>
            <person name="Balk J."/>
            <person name="Bisova K."/>
            <person name="Chen C.J."/>
            <person name="Elias M."/>
            <person name="Gendler K."/>
            <person name="Hauser C."/>
            <person name="Lamb M.R."/>
            <person name="Ledford H."/>
            <person name="Long J.C."/>
            <person name="Minagawa J."/>
            <person name="Page M.D."/>
            <person name="Pan J."/>
            <person name="Pootakham W."/>
            <person name="Roje S."/>
            <person name="Rose A."/>
            <person name="Stahlberg E."/>
            <person name="Terauchi A.M."/>
            <person name="Yang P."/>
            <person name="Ball S."/>
            <person name="Bowler C."/>
            <person name="Dieckmann C.L."/>
            <person name="Gladyshev V.N."/>
            <person name="Green P."/>
            <person name="Jorgensen R."/>
            <person name="Mayfield S."/>
            <person name="Mueller-Roeber B."/>
            <person name="Rajamani S."/>
            <person name="Sayre R.T."/>
            <person name="Brokstein P."/>
            <person name="Dubchak I."/>
            <person name="Goodstein D."/>
            <person name="Hornick L."/>
            <person name="Huang Y.W."/>
            <person name="Jhaveri J."/>
            <person name="Luo Y."/>
            <person name="Martinez D."/>
            <person name="Ngau W.C."/>
            <person name="Otillar B."/>
            <person name="Poliakov A."/>
            <person name="Porter A."/>
            <person name="Szajkowski L."/>
            <person name="Werner G."/>
            <person name="Zhou K."/>
            <person name="Grigoriev I.V."/>
            <person name="Rokhsar D.S."/>
            <person name="Grossman A.R."/>
        </authorList>
    </citation>
    <scope>NUCLEOTIDE SEQUENCE [LARGE SCALE GENOMIC DNA]</scope>
    <source>
        <strain evidence="12">CC-503</strain>
    </source>
</reference>
<gene>
    <name evidence="11" type="ORF">CHLRE_07g351100v5</name>
</gene>
<dbReference type="InParanoid" id="A0A2K3DLA9"/>
<feature type="compositionally biased region" description="Low complexity" evidence="10">
    <location>
        <begin position="786"/>
        <end position="827"/>
    </location>
</feature>
<dbReference type="Pfam" id="PF01152">
    <property type="entry name" value="Bac_globin"/>
    <property type="match status" value="3"/>
</dbReference>
<keyword evidence="4" id="KW-0479">Metal-binding</keyword>
<dbReference type="GO" id="GO:0045454">
    <property type="term" value="P:cell redox homeostasis"/>
    <property type="evidence" value="ECO:0000318"/>
    <property type="project" value="GO_Central"/>
</dbReference>
<dbReference type="AlphaFoldDB" id="A0A2K3DLA9"/>
<keyword evidence="6" id="KW-0560">Oxidoreductase</keyword>
<evidence type="ECO:0000256" key="10">
    <source>
        <dbReference type="SAM" id="MobiDB-lite"/>
    </source>
</evidence>
<feature type="region of interest" description="Disordered" evidence="10">
    <location>
        <begin position="734"/>
        <end position="756"/>
    </location>
</feature>
<keyword evidence="7" id="KW-0408">Iron</keyword>
<dbReference type="InterPro" id="IPR050924">
    <property type="entry name" value="Peroxiredoxin_BCP/PrxQ"/>
</dbReference>
<dbReference type="RefSeq" id="XP_042923132.1">
    <property type="nucleotide sequence ID" value="XM_043064564.1"/>
</dbReference>
<evidence type="ECO:0000256" key="7">
    <source>
        <dbReference type="ARBA" id="ARBA00023004"/>
    </source>
</evidence>
<evidence type="ECO:0000256" key="9">
    <source>
        <dbReference type="ARBA" id="ARBA00023284"/>
    </source>
</evidence>
<proteinExistence type="predicted"/>
<dbReference type="GO" id="GO:0020037">
    <property type="term" value="F:heme binding"/>
    <property type="evidence" value="ECO:0007669"/>
    <property type="project" value="InterPro"/>
</dbReference>
<feature type="region of interest" description="Disordered" evidence="10">
    <location>
        <begin position="465"/>
        <end position="493"/>
    </location>
</feature>
<protein>
    <submittedName>
        <fullName evidence="11">Uncharacterized protein</fullName>
    </submittedName>
</protein>
<accession>A0A2K3DLA9</accession>
<dbReference type="InterPro" id="IPR012292">
    <property type="entry name" value="Globin/Proto"/>
</dbReference>
<dbReference type="GO" id="GO:0005737">
    <property type="term" value="C:cytoplasm"/>
    <property type="evidence" value="ECO:0000318"/>
    <property type="project" value="GO_Central"/>
</dbReference>
<dbReference type="GO" id="GO:0034599">
    <property type="term" value="P:cellular response to oxidative stress"/>
    <property type="evidence" value="ECO:0000318"/>
    <property type="project" value="GO_Central"/>
</dbReference>
<keyword evidence="12" id="KW-1185">Reference proteome</keyword>
<feature type="region of interest" description="Disordered" evidence="10">
    <location>
        <begin position="786"/>
        <end position="873"/>
    </location>
</feature>
<dbReference type="GO" id="GO:0019825">
    <property type="term" value="F:oxygen binding"/>
    <property type="evidence" value="ECO:0007669"/>
    <property type="project" value="InterPro"/>
</dbReference>
<evidence type="ECO:0000256" key="3">
    <source>
        <dbReference type="ARBA" id="ARBA00022617"/>
    </source>
</evidence>
<feature type="region of interest" description="Disordered" evidence="10">
    <location>
        <begin position="346"/>
        <end position="383"/>
    </location>
</feature>
<dbReference type="SUPFAM" id="SSF46458">
    <property type="entry name" value="Globin-like"/>
    <property type="match status" value="4"/>
</dbReference>
<evidence type="ECO:0000256" key="8">
    <source>
        <dbReference type="ARBA" id="ARBA00023157"/>
    </source>
</evidence>
<dbReference type="Gramene" id="PNW81324">
    <property type="protein sequence ID" value="PNW81324"/>
    <property type="gene ID" value="CHLRE_07g351100v5"/>
</dbReference>
<keyword evidence="2" id="KW-0575">Peroxidase</keyword>
<evidence type="ECO:0000256" key="2">
    <source>
        <dbReference type="ARBA" id="ARBA00022559"/>
    </source>
</evidence>
<feature type="region of interest" description="Disordered" evidence="10">
    <location>
        <begin position="539"/>
        <end position="571"/>
    </location>
</feature>
<dbReference type="GeneID" id="5718068"/>
<feature type="compositionally biased region" description="Basic and acidic residues" evidence="10">
    <location>
        <begin position="346"/>
        <end position="356"/>
    </location>
</feature>
<sequence length="959" mass="98792">MGQGCSGKFVDMVTEDEVRAAVQAITDWEDAQKASQKTTQALKTVRKDSFKKATNDLNHAGGIVERLGGADRVHDVIQAFYRKLFQNAMVRHYFENLSSDRMRSKQMKFMRYIMGGPGTYTGNLRCIHAQMVKEEGLDKAKFQVVIGMLLDTFKELNVPQDVVSEILGHVESAKSAIFTPQPDELVTPEELVAAAADLGRSCPLVAKLGGPEPVQGIITAFYRRLFSSEELKYFFVGLSTERLRTMQFRFMRYLLAGPGWYATTGGNMRCVHARMIAEGGLDLPKFQAVTGMLRAACDEHLVSPPLIREIMLNVKAAEQAIFTPGPDELMSREEFEAELAALESEEAARLAEHKESGGGGGLPGQPQEQDGEQRGPPTGLVRRVGGPEAAYELVRRLYSRLFADEVLKGFFAGLSVERLKTKQLRFMRYLLGGPPAYAAATGGANLRCPHLKLMVKQPAAAAAAGADDDLHRSSTGGTEEGGGGGASTAKAAGGGRDVLDGTKFDRLVGMLNGILTELGLPQDVCADLLTNVESARTAIFTPSPGEGDGSASFATPTPTNTTTTNTSSGSSIYERLGGEEVLCDLVDMWAGKLGSDPALAHIYSGGVDMPRQRAHQLAFLRQAFGGSGGGGASRPGSAACPALGGTAGAAGGMVGAMRLEIAAAHLARDKALAPAQFERIADHLTACLKKEGASPELVAEVRAMQGPGRCLLWPPSSAAAPAAACPFAASLLGDEVPPPPPQPPLPQAPPAVCPRLSAAPTNMTSYDERALDAIVSATPGDATAATAAVGNGSSNSGAGPAAPSRPASGVPAAAGAGSSSLSPSGSGKATGGGLTKSDFVRRPSVSSNTGGSARPSADLAAGAGSRPGTASTHQAAAVATGAAAAAPVPVRGASVSSTSSAAAAAASAASAVATAPATGAVAADGLFGEDDEELMAAMERAAGLQQPEAAMARAGSVRA</sequence>
<dbReference type="InterPro" id="IPR009050">
    <property type="entry name" value="Globin-like_sf"/>
</dbReference>
<dbReference type="PANTHER" id="PTHR42801:SF5">
    <property type="entry name" value="GROUP 1 TRUNCATED HEMOGLOBIN GLBN"/>
    <property type="match status" value="1"/>
</dbReference>
<dbReference type="EMBL" id="CM008968">
    <property type="protein sequence ID" value="PNW81324.1"/>
    <property type="molecule type" value="Genomic_DNA"/>
</dbReference>
<dbReference type="GO" id="GO:0008379">
    <property type="term" value="F:thioredoxin peroxidase activity"/>
    <property type="evidence" value="ECO:0000318"/>
    <property type="project" value="GO_Central"/>
</dbReference>
<dbReference type="ExpressionAtlas" id="A0A2K3DLA9">
    <property type="expression patterns" value="baseline and differential"/>
</dbReference>
<evidence type="ECO:0000313" key="11">
    <source>
        <dbReference type="EMBL" id="PNW81324.1"/>
    </source>
</evidence>
<keyword evidence="8" id="KW-1015">Disulfide bond</keyword>
<dbReference type="PANTHER" id="PTHR42801">
    <property type="entry name" value="THIOREDOXIN-DEPENDENT PEROXIDE REDUCTASE"/>
    <property type="match status" value="1"/>
</dbReference>
<dbReference type="KEGG" id="cre:CHLRE_07g351100v5"/>
<dbReference type="GO" id="GO:0046872">
    <property type="term" value="F:metal ion binding"/>
    <property type="evidence" value="ECO:0007669"/>
    <property type="project" value="UniProtKB-KW"/>
</dbReference>
<keyword evidence="3" id="KW-0349">Heme</keyword>